<sequence>MEETKRYTIAYRGLRSGLHDFHFKVDGGLFRAYGSTEIKDGDCDVSVALERGESMLTLDVTVDGSVVVECDRCLEDCNVPIHYEGQLLVKFSDEVHEYDGEVMWLLPMEDEVDLTQYIYESIVLALPYQRVHPDGECNPEMLERFRIVSDEEFGGIEARAEAEGRDEGEWAKLAALKEQMEADRGDGTQTERKE</sequence>
<proteinExistence type="predicted"/>
<reference evidence="1 4" key="3">
    <citation type="journal article" date="2019" name="Nat. Med.">
        <title>A library of human gut bacterial isolates paired with longitudinal multiomics data enables mechanistic microbiome research.</title>
        <authorList>
            <person name="Poyet M."/>
            <person name="Groussin M."/>
            <person name="Gibbons S.M."/>
            <person name="Avila-Pacheco J."/>
            <person name="Jiang X."/>
            <person name="Kearney S.M."/>
            <person name="Perrotta A.R."/>
            <person name="Berdy B."/>
            <person name="Zhao S."/>
            <person name="Lieberman T.D."/>
            <person name="Swanson P.K."/>
            <person name="Smith M."/>
            <person name="Roesemann S."/>
            <person name="Alexander J.E."/>
            <person name="Rich S.A."/>
            <person name="Livny J."/>
            <person name="Vlamakis H."/>
            <person name="Clish C."/>
            <person name="Bullock K."/>
            <person name="Deik A."/>
            <person name="Scott J."/>
            <person name="Pierce K.A."/>
            <person name="Xavier R.J."/>
            <person name="Alm E.J."/>
        </authorList>
    </citation>
    <scope>NUCLEOTIDE SEQUENCE [LARGE SCALE GENOMIC DNA]</scope>
    <source>
        <strain evidence="1 4">BIOML-A266</strain>
    </source>
</reference>
<keyword evidence="2" id="KW-0238">DNA-binding</keyword>
<dbReference type="Proteomes" id="UP000195772">
    <property type="component" value="Unassembled WGS sequence"/>
</dbReference>
<evidence type="ECO:0000313" key="2">
    <source>
        <dbReference type="EMBL" id="OUN04255.1"/>
    </source>
</evidence>
<protein>
    <submittedName>
        <fullName evidence="2">DNA-binding protein</fullName>
    </submittedName>
    <submittedName>
        <fullName evidence="1">DUF177 domain-containing protein</fullName>
    </submittedName>
</protein>
<dbReference type="OrthoDB" id="1524821at2"/>
<dbReference type="GO" id="GO:0003677">
    <property type="term" value="F:DNA binding"/>
    <property type="evidence" value="ECO:0007669"/>
    <property type="project" value="UniProtKB-KW"/>
</dbReference>
<gene>
    <name evidence="2" type="ORF">B5G41_02780</name>
    <name evidence="1" type="ORF">F2Y10_10895</name>
</gene>
<reference evidence="2" key="2">
    <citation type="journal article" date="2018" name="BMC Genomics">
        <title>Whole genome sequencing and function prediction of 133 gut anaerobes isolated from chicken caecum in pure cultures.</title>
        <authorList>
            <person name="Medvecky M."/>
            <person name="Cejkova D."/>
            <person name="Polansky O."/>
            <person name="Karasova D."/>
            <person name="Kubasova T."/>
            <person name="Cizek A."/>
            <person name="Rychlik I."/>
        </authorList>
    </citation>
    <scope>NUCLEOTIDE SEQUENCE</scope>
    <source>
        <strain evidence="2">An90</strain>
    </source>
</reference>
<evidence type="ECO:0000313" key="1">
    <source>
        <dbReference type="EMBL" id="KAA2377530.1"/>
    </source>
</evidence>
<dbReference type="Pfam" id="PF02620">
    <property type="entry name" value="YceD"/>
    <property type="match status" value="1"/>
</dbReference>
<dbReference type="InterPro" id="IPR003772">
    <property type="entry name" value="YceD"/>
</dbReference>
<evidence type="ECO:0000313" key="4">
    <source>
        <dbReference type="Proteomes" id="UP000322940"/>
    </source>
</evidence>
<dbReference type="RefSeq" id="WP_087401178.1">
    <property type="nucleotide sequence ID" value="NZ_JAHOOA010000002.1"/>
</dbReference>
<evidence type="ECO:0000313" key="3">
    <source>
        <dbReference type="Proteomes" id="UP000195772"/>
    </source>
</evidence>
<name>A0A1Y3QYV3_9BACT</name>
<reference evidence="3" key="1">
    <citation type="submission" date="2017-04" db="EMBL/GenBank/DDBJ databases">
        <title>Function of individual gut microbiota members based on whole genome sequencing of pure cultures obtained from chicken caecum.</title>
        <authorList>
            <person name="Medvecky M."/>
            <person name="Cejkova D."/>
            <person name="Polansky O."/>
            <person name="Karasova D."/>
            <person name="Kubasova T."/>
            <person name="Cizek A."/>
            <person name="Rychlik I."/>
        </authorList>
    </citation>
    <scope>NUCLEOTIDE SEQUENCE [LARGE SCALE GENOMIC DNA]</scope>
    <source>
        <strain evidence="3">An90</strain>
    </source>
</reference>
<dbReference type="eggNOG" id="COG1399">
    <property type="taxonomic scope" value="Bacteria"/>
</dbReference>
<organism evidence="2 3">
    <name type="scientific">Alistipes onderdonkii</name>
    <dbReference type="NCBI Taxonomy" id="328813"/>
    <lineage>
        <taxon>Bacteria</taxon>
        <taxon>Pseudomonadati</taxon>
        <taxon>Bacteroidota</taxon>
        <taxon>Bacteroidia</taxon>
        <taxon>Bacteroidales</taxon>
        <taxon>Rikenellaceae</taxon>
        <taxon>Alistipes</taxon>
    </lineage>
</organism>
<comment type="caution">
    <text evidence="2">The sequence shown here is derived from an EMBL/GenBank/DDBJ whole genome shotgun (WGS) entry which is preliminary data.</text>
</comment>
<accession>A0A1Y3QYV3</accession>
<dbReference type="EMBL" id="VVXH01000010">
    <property type="protein sequence ID" value="KAA2377530.1"/>
    <property type="molecule type" value="Genomic_DNA"/>
</dbReference>
<dbReference type="EMBL" id="NFHB01000002">
    <property type="protein sequence ID" value="OUN04255.1"/>
    <property type="molecule type" value="Genomic_DNA"/>
</dbReference>
<dbReference type="Proteomes" id="UP000322940">
    <property type="component" value="Unassembled WGS sequence"/>
</dbReference>
<dbReference type="AlphaFoldDB" id="A0A1Y3QYV3"/>